<reference evidence="1 2" key="1">
    <citation type="journal article" date="2020" name="Microorganisms">
        <title>Osmotic Adaptation and Compatible Solute Biosynthesis of Phototrophic Bacteria as Revealed from Genome Analyses.</title>
        <authorList>
            <person name="Imhoff J.F."/>
            <person name="Rahn T."/>
            <person name="Kunzel S."/>
            <person name="Keller A."/>
            <person name="Neulinger S.C."/>
        </authorList>
    </citation>
    <scope>NUCLEOTIDE SEQUENCE [LARGE SCALE GENOMIC DNA]</scope>
    <source>
        <strain evidence="1 2">DSM 9895</strain>
    </source>
</reference>
<comment type="caution">
    <text evidence="1">The sequence shown here is derived from an EMBL/GenBank/DDBJ whole genome shotgun (WGS) entry which is preliminary data.</text>
</comment>
<protein>
    <recommendedName>
        <fullName evidence="3">DUF2867 domain-containing protein</fullName>
    </recommendedName>
</protein>
<sequence>MPTGRQPPTLARQKGVRRGPEQVALLGVAAVPEAGGVVELRHEVGPLRALKGGLDVFARANISRRRSSVTRRTGVRPRRVDAATMWFRLRDKTGGAAIRNERETAAMDRSQFRGYRRFRYRAGGSARTRASQQAIFDVVTDIGGENRYYTLNALWTVRELMDAAIGGNGLRHERPHDRELRPGDRIDSWEVLDIERPKRLALIFGMKAPGRGVLAFDIQPADRGNRLSATAYWEPDGLSGVLYWRAMQPAHLILFDRLTQEICRRALDLERAAPAHGDRTASST</sequence>
<organism evidence="1 2">
    <name type="scientific">Rhodovibrio sodomensis</name>
    <dbReference type="NCBI Taxonomy" id="1088"/>
    <lineage>
        <taxon>Bacteria</taxon>
        <taxon>Pseudomonadati</taxon>
        <taxon>Pseudomonadota</taxon>
        <taxon>Alphaproteobacteria</taxon>
        <taxon>Rhodospirillales</taxon>
        <taxon>Rhodovibrionaceae</taxon>
        <taxon>Rhodovibrio</taxon>
    </lineage>
</organism>
<gene>
    <name evidence="1" type="ORF">CKO28_04035</name>
</gene>
<keyword evidence="2" id="KW-1185">Reference proteome</keyword>
<evidence type="ECO:0000313" key="2">
    <source>
        <dbReference type="Proteomes" id="UP001296873"/>
    </source>
</evidence>
<dbReference type="Proteomes" id="UP001296873">
    <property type="component" value="Unassembled WGS sequence"/>
</dbReference>
<evidence type="ECO:0008006" key="3">
    <source>
        <dbReference type="Google" id="ProtNLM"/>
    </source>
</evidence>
<dbReference type="InterPro" id="IPR021295">
    <property type="entry name" value="DUF2867"/>
</dbReference>
<dbReference type="EMBL" id="NRRL01000005">
    <property type="protein sequence ID" value="MBK1667211.1"/>
    <property type="molecule type" value="Genomic_DNA"/>
</dbReference>
<accession>A0ABS1DB97</accession>
<proteinExistence type="predicted"/>
<dbReference type="SUPFAM" id="SSF55961">
    <property type="entry name" value="Bet v1-like"/>
    <property type="match status" value="1"/>
</dbReference>
<evidence type="ECO:0000313" key="1">
    <source>
        <dbReference type="EMBL" id="MBK1667211.1"/>
    </source>
</evidence>
<dbReference type="Pfam" id="PF11066">
    <property type="entry name" value="DUF2867"/>
    <property type="match status" value="1"/>
</dbReference>
<name>A0ABS1DB97_9PROT</name>